<accession>A0ABR1LIS9</accession>
<dbReference type="EMBL" id="JBBPDW010000042">
    <property type="protein sequence ID" value="KAK7534528.1"/>
    <property type="molecule type" value="Genomic_DNA"/>
</dbReference>
<feature type="region of interest" description="Disordered" evidence="1">
    <location>
        <begin position="1"/>
        <end position="33"/>
    </location>
</feature>
<comment type="caution">
    <text evidence="2">The sequence shown here is derived from an EMBL/GenBank/DDBJ whole genome shotgun (WGS) entry which is preliminary data.</text>
</comment>
<keyword evidence="3" id="KW-1185">Reference proteome</keyword>
<evidence type="ECO:0000313" key="3">
    <source>
        <dbReference type="Proteomes" id="UP001365128"/>
    </source>
</evidence>
<dbReference type="PANTHER" id="PTHR37852">
    <property type="entry name" value="YALI0B21208P"/>
    <property type="match status" value="1"/>
</dbReference>
<organism evidence="2 3">
    <name type="scientific">Phyllosticta citricarpa</name>
    <dbReference type="NCBI Taxonomy" id="55181"/>
    <lineage>
        <taxon>Eukaryota</taxon>
        <taxon>Fungi</taxon>
        <taxon>Dikarya</taxon>
        <taxon>Ascomycota</taxon>
        <taxon>Pezizomycotina</taxon>
        <taxon>Dothideomycetes</taxon>
        <taxon>Dothideomycetes incertae sedis</taxon>
        <taxon>Botryosphaeriales</taxon>
        <taxon>Phyllostictaceae</taxon>
        <taxon>Phyllosticta</taxon>
    </lineage>
</organism>
<protein>
    <submittedName>
        <fullName evidence="2">Uncharacterized protein</fullName>
    </submittedName>
</protein>
<name>A0ABR1LIS9_9PEZI</name>
<feature type="compositionally biased region" description="Polar residues" evidence="1">
    <location>
        <begin position="1"/>
        <end position="20"/>
    </location>
</feature>
<sequence length="261" mass="27934">MFDFWKSSTSSGDNAPSTQPDSPPATMPAELPTLQPDNDAVIVETEQGPMDALRLPPLNSRLAMSYEARLVTIGSISAMTGFFLGLSQGITTHGLRFRAENAHRLPNDPAGWFLYHKRKNYVALLGGIREGLRAGFRTGFWAGGFLMCEQAVDRLRGLGGQDYKEQPRGDFGSTVVAGLGTAGAWSLWNRLPITAAARTAKTGLLLGLVYGLAQDATGLLRGQKLGYVESLRNIISWTPGSGQRASDAATVPQPASGKPQT</sequence>
<dbReference type="PANTHER" id="PTHR37852:SF1">
    <property type="entry name" value="HIG1 DOMAIN-CONTAINING PROTEIN"/>
    <property type="match status" value="1"/>
</dbReference>
<gene>
    <name evidence="2" type="ORF">IWX46DRAFT_644101</name>
</gene>
<proteinExistence type="predicted"/>
<feature type="region of interest" description="Disordered" evidence="1">
    <location>
        <begin position="240"/>
        <end position="261"/>
    </location>
</feature>
<dbReference type="Proteomes" id="UP001365128">
    <property type="component" value="Unassembled WGS sequence"/>
</dbReference>
<evidence type="ECO:0000256" key="1">
    <source>
        <dbReference type="SAM" id="MobiDB-lite"/>
    </source>
</evidence>
<reference evidence="2 3" key="1">
    <citation type="submission" date="2024-04" db="EMBL/GenBank/DDBJ databases">
        <title>Phyllosticta paracitricarpa is synonymous to the EU quarantine fungus P. citricarpa based on phylogenomic analyses.</title>
        <authorList>
            <consortium name="Lawrence Berkeley National Laboratory"/>
            <person name="Van Ingen-Buijs V.A."/>
            <person name="Van Westerhoven A.C."/>
            <person name="Haridas S."/>
            <person name="Skiadas P."/>
            <person name="Martin F."/>
            <person name="Groenewald J.Z."/>
            <person name="Crous P.W."/>
            <person name="Seidl M.F."/>
        </authorList>
    </citation>
    <scope>NUCLEOTIDE SEQUENCE [LARGE SCALE GENOMIC DNA]</scope>
    <source>
        <strain evidence="2 3">CBS 122670</strain>
    </source>
</reference>
<evidence type="ECO:0000313" key="2">
    <source>
        <dbReference type="EMBL" id="KAK7534528.1"/>
    </source>
</evidence>